<keyword evidence="3" id="KW-1185">Reference proteome</keyword>
<feature type="transmembrane region" description="Helical" evidence="1">
    <location>
        <begin position="96"/>
        <end position="118"/>
    </location>
</feature>
<comment type="caution">
    <text evidence="2">The sequence shown here is derived from an EMBL/GenBank/DDBJ whole genome shotgun (WGS) entry which is preliminary data.</text>
</comment>
<keyword evidence="1" id="KW-1133">Transmembrane helix</keyword>
<proteinExistence type="predicted"/>
<evidence type="ECO:0000313" key="3">
    <source>
        <dbReference type="Proteomes" id="UP001172036"/>
    </source>
</evidence>
<accession>A0ABT9DDY6</accession>
<dbReference type="Proteomes" id="UP001172036">
    <property type="component" value="Unassembled WGS sequence"/>
</dbReference>
<dbReference type="EMBL" id="JAOSID010000008">
    <property type="protein sequence ID" value="MDO8168224.1"/>
    <property type="molecule type" value="Genomic_DNA"/>
</dbReference>
<keyword evidence="1" id="KW-0472">Membrane</keyword>
<evidence type="ECO:0000313" key="2">
    <source>
        <dbReference type="EMBL" id="MDO8168224.1"/>
    </source>
</evidence>
<reference evidence="2 3" key="1">
    <citation type="journal article" date="2023" name="Int. J. Syst. Evol. Microbiol.">
        <title>The observation of taxonomic boundaries for the 16SrII and 16SrXXV phytoplasmas using genome-based delimitation.</title>
        <authorList>
            <person name="Rodrigues Jardim B."/>
            <person name="Tran-Nguyen L.T.T."/>
            <person name="Gambley C."/>
            <person name="Al-Sadi A.M."/>
            <person name="Al-Subhi A.M."/>
            <person name="Foissac X."/>
            <person name="Salar P."/>
            <person name="Cai H."/>
            <person name="Yang J.Y."/>
            <person name="Davis R."/>
            <person name="Jones L."/>
            <person name="Rodoni B."/>
            <person name="Constable F.E."/>
        </authorList>
    </citation>
    <scope>NUCLEOTIDE SEQUENCE [LARGE SCALE GENOMIC DNA]</scope>
    <source>
        <strain evidence="2">BAWM-155c</strain>
    </source>
</reference>
<protein>
    <submittedName>
        <fullName evidence="2">Uncharacterized protein</fullName>
    </submittedName>
</protein>
<keyword evidence="1" id="KW-0812">Transmembrane</keyword>
<dbReference type="RefSeq" id="WP_304515429.1">
    <property type="nucleotide sequence ID" value="NZ_JAOSID010000008.1"/>
</dbReference>
<evidence type="ECO:0000256" key="1">
    <source>
        <dbReference type="SAM" id="Phobius"/>
    </source>
</evidence>
<sequence>MLYYEMQIPSGDKISFNQMIKKITQKKNLKSIQIQEIGGNFFNKDSYKRIEIKNQNDNIFFIDIDDALYLSLLNKITTIAESEKTINITYKMRSNYLSSILLSLSILCAALNVFKFIIPIKIKNWFNDILPSP</sequence>
<name>A0ABT9DDY6_9MOLU</name>
<gene>
    <name evidence="2" type="ORF">OC680_01900</name>
</gene>
<organism evidence="2 3">
    <name type="scientific">Candidatus Phytoplasma melaleucae</name>
    <dbReference type="NCBI Taxonomy" id="2982630"/>
    <lineage>
        <taxon>Bacteria</taxon>
        <taxon>Bacillati</taxon>
        <taxon>Mycoplasmatota</taxon>
        <taxon>Mollicutes</taxon>
        <taxon>Acholeplasmatales</taxon>
        <taxon>Acholeplasmataceae</taxon>
        <taxon>Candidatus Phytoplasma</taxon>
    </lineage>
</organism>